<reference evidence="1" key="1">
    <citation type="submission" date="2024-09" db="EMBL/GenBank/DDBJ databases">
        <title>Black Yeasts Isolated from many extreme environments.</title>
        <authorList>
            <person name="Coleine C."/>
            <person name="Stajich J.E."/>
            <person name="Selbmann L."/>
        </authorList>
    </citation>
    <scope>NUCLEOTIDE SEQUENCE</scope>
    <source>
        <strain evidence="1">CCFEE 5737</strain>
    </source>
</reference>
<evidence type="ECO:0000313" key="2">
    <source>
        <dbReference type="Proteomes" id="UP001186974"/>
    </source>
</evidence>
<comment type="caution">
    <text evidence="1">The sequence shown here is derived from an EMBL/GenBank/DDBJ whole genome shotgun (WGS) entry which is preliminary data.</text>
</comment>
<protein>
    <submittedName>
        <fullName evidence="1">Uncharacterized protein</fullName>
    </submittedName>
</protein>
<dbReference type="Proteomes" id="UP001186974">
    <property type="component" value="Unassembled WGS sequence"/>
</dbReference>
<evidence type="ECO:0000313" key="1">
    <source>
        <dbReference type="EMBL" id="KAK3081307.1"/>
    </source>
</evidence>
<sequence length="196" mass="20858">MSLYNAAVVDTLSETEKKRLICALFNQGELKVSIMTNEYKVRSSLSTLSYLPYRPTLFDRSLTPSHQIDYNAAAAEFGAASSGSMRVCVAPILKKFKDAQNGGAIPTPAKGSGGGGGAAKGAKAMKRKKVDDDGDDEVAPTPKGKGGKKASPAKKPKKEEAVDDGDDARLFDAKMEEGATDEQFIFGNTNEVPDYV</sequence>
<dbReference type="EMBL" id="JAWDJW010000209">
    <property type="protein sequence ID" value="KAK3081307.1"/>
    <property type="molecule type" value="Genomic_DNA"/>
</dbReference>
<gene>
    <name evidence="1" type="ORF">LTS18_008127</name>
</gene>
<organism evidence="1 2">
    <name type="scientific">Coniosporium uncinatum</name>
    <dbReference type="NCBI Taxonomy" id="93489"/>
    <lineage>
        <taxon>Eukaryota</taxon>
        <taxon>Fungi</taxon>
        <taxon>Dikarya</taxon>
        <taxon>Ascomycota</taxon>
        <taxon>Pezizomycotina</taxon>
        <taxon>Dothideomycetes</taxon>
        <taxon>Dothideomycetes incertae sedis</taxon>
        <taxon>Coniosporium</taxon>
    </lineage>
</organism>
<name>A0ACC3DXJ0_9PEZI</name>
<accession>A0ACC3DXJ0</accession>
<proteinExistence type="predicted"/>
<keyword evidence="2" id="KW-1185">Reference proteome</keyword>